<dbReference type="OrthoDB" id="7063735at2"/>
<dbReference type="RefSeq" id="WP_091339314.1">
    <property type="nucleotide sequence ID" value="NZ_FNYC01000004.1"/>
</dbReference>
<feature type="compositionally biased region" description="Low complexity" evidence="9">
    <location>
        <begin position="15"/>
        <end position="32"/>
    </location>
</feature>
<evidence type="ECO:0000256" key="5">
    <source>
        <dbReference type="ARBA" id="ARBA00023015"/>
    </source>
</evidence>
<dbReference type="InterPro" id="IPR031316">
    <property type="entry name" value="FlgM_C"/>
</dbReference>
<accession>A0A1H6VSV8</accession>
<evidence type="ECO:0000259" key="10">
    <source>
        <dbReference type="Pfam" id="PF04316"/>
    </source>
</evidence>
<evidence type="ECO:0000256" key="7">
    <source>
        <dbReference type="ARBA" id="ARBA00024739"/>
    </source>
</evidence>
<dbReference type="InterPro" id="IPR007412">
    <property type="entry name" value="FlgM"/>
</dbReference>
<comment type="function">
    <text evidence="7">Responsible for the coupling of flagellin expression to flagellar assembly by preventing expression of the flagellin genes when a component of the middle class of proteins is defective. It negatively regulates flagellar genes by inhibiting the activity of FliA by directly binding to FliA.</text>
</comment>
<dbReference type="GO" id="GO:0045892">
    <property type="term" value="P:negative regulation of DNA-templated transcription"/>
    <property type="evidence" value="ECO:0007669"/>
    <property type="project" value="InterPro"/>
</dbReference>
<evidence type="ECO:0000256" key="6">
    <source>
        <dbReference type="ARBA" id="ARBA00023163"/>
    </source>
</evidence>
<dbReference type="EMBL" id="FNYC01000004">
    <property type="protein sequence ID" value="SEJ07719.1"/>
    <property type="molecule type" value="Genomic_DNA"/>
</dbReference>
<evidence type="ECO:0000313" key="11">
    <source>
        <dbReference type="EMBL" id="SEJ07719.1"/>
    </source>
</evidence>
<evidence type="ECO:0000256" key="4">
    <source>
        <dbReference type="ARBA" id="ARBA00022795"/>
    </source>
</evidence>
<dbReference type="InterPro" id="IPR035890">
    <property type="entry name" value="Anti-sigma-28_factor_FlgM_sf"/>
</dbReference>
<keyword evidence="3" id="KW-0678">Repressor</keyword>
<dbReference type="STRING" id="529704.SAMN02927913_3220"/>
<evidence type="ECO:0000256" key="1">
    <source>
        <dbReference type="ARBA" id="ARBA00005322"/>
    </source>
</evidence>
<dbReference type="Pfam" id="PF04316">
    <property type="entry name" value="FlgM"/>
    <property type="match status" value="1"/>
</dbReference>
<evidence type="ECO:0000313" key="12">
    <source>
        <dbReference type="Proteomes" id="UP000199420"/>
    </source>
</evidence>
<reference evidence="11 12" key="1">
    <citation type="submission" date="2016-10" db="EMBL/GenBank/DDBJ databases">
        <authorList>
            <person name="de Groot N.N."/>
        </authorList>
    </citation>
    <scope>NUCLEOTIDE SEQUENCE [LARGE SCALE GENOMIC DNA]</scope>
    <source>
        <strain evidence="11 12">DSM 26515</strain>
    </source>
</reference>
<keyword evidence="5" id="KW-0805">Transcription regulation</keyword>
<keyword evidence="6" id="KW-0804">Transcription</keyword>
<gene>
    <name evidence="11" type="ORF">SAMN04487997_2433</name>
</gene>
<feature type="region of interest" description="Disordered" evidence="9">
    <location>
        <begin position="1"/>
        <end position="45"/>
    </location>
</feature>
<evidence type="ECO:0000256" key="3">
    <source>
        <dbReference type="ARBA" id="ARBA00022491"/>
    </source>
</evidence>
<dbReference type="Proteomes" id="UP000199420">
    <property type="component" value="Unassembled WGS sequence"/>
</dbReference>
<protein>
    <recommendedName>
        <fullName evidence="2">Negative regulator of flagellin synthesis</fullName>
    </recommendedName>
    <alternativeName>
        <fullName evidence="8">Anti-sigma-28 factor</fullName>
    </alternativeName>
</protein>
<feature type="domain" description="Anti-sigma-28 factor FlgM C-terminal" evidence="10">
    <location>
        <begin position="44"/>
        <end position="96"/>
    </location>
</feature>
<evidence type="ECO:0000256" key="2">
    <source>
        <dbReference type="ARBA" id="ARBA00017823"/>
    </source>
</evidence>
<sequence length="108" mass="10898">MNTTISNNGLPLMPQAPGNQANGPAAGTGNAASDTPAAVPAKDDSVRLTDSARALQDAAKVDGQGTIDSKKVEKIRQSIADGSYQVNPAAIADRMIALEGQIAGTAKP</sequence>
<keyword evidence="12" id="KW-1185">Reference proteome</keyword>
<keyword evidence="4" id="KW-1005">Bacterial flagellum biogenesis</keyword>
<comment type="similarity">
    <text evidence="1">Belongs to the FlgM family.</text>
</comment>
<dbReference type="GO" id="GO:0044781">
    <property type="term" value="P:bacterial-type flagellum organization"/>
    <property type="evidence" value="ECO:0007669"/>
    <property type="project" value="UniProtKB-KW"/>
</dbReference>
<evidence type="ECO:0000256" key="8">
    <source>
        <dbReference type="ARBA" id="ARBA00030117"/>
    </source>
</evidence>
<dbReference type="NCBIfam" id="TIGR03824">
    <property type="entry name" value="FlgM_jcvi"/>
    <property type="match status" value="1"/>
</dbReference>
<organism evidence="11 12">
    <name type="scientific">Frateuria terrea</name>
    <dbReference type="NCBI Taxonomy" id="529704"/>
    <lineage>
        <taxon>Bacteria</taxon>
        <taxon>Pseudomonadati</taxon>
        <taxon>Pseudomonadota</taxon>
        <taxon>Gammaproteobacteria</taxon>
        <taxon>Lysobacterales</taxon>
        <taxon>Rhodanobacteraceae</taxon>
        <taxon>Frateuria</taxon>
    </lineage>
</organism>
<dbReference type="SUPFAM" id="SSF101498">
    <property type="entry name" value="Anti-sigma factor FlgM"/>
    <property type="match status" value="1"/>
</dbReference>
<name>A0A1H6VSV8_9GAMM</name>
<proteinExistence type="inferred from homology"/>
<evidence type="ECO:0000256" key="9">
    <source>
        <dbReference type="SAM" id="MobiDB-lite"/>
    </source>
</evidence>
<dbReference type="AlphaFoldDB" id="A0A1H6VSV8"/>